<evidence type="ECO:0000256" key="2">
    <source>
        <dbReference type="ARBA" id="ARBA00022741"/>
    </source>
</evidence>
<dbReference type="GO" id="GO:0140662">
    <property type="term" value="F:ATP-dependent protein folding chaperone"/>
    <property type="evidence" value="ECO:0007669"/>
    <property type="project" value="InterPro"/>
</dbReference>
<dbReference type="GO" id="GO:0005524">
    <property type="term" value="F:ATP binding"/>
    <property type="evidence" value="ECO:0007669"/>
    <property type="project" value="UniProtKB-KW"/>
</dbReference>
<dbReference type="Proteomes" id="UP000592180">
    <property type="component" value="Unassembled WGS sequence"/>
</dbReference>
<dbReference type="CDD" id="cd24029">
    <property type="entry name" value="ASKHA_NBD_HSP70_DnaK_HscA_HscC"/>
    <property type="match status" value="1"/>
</dbReference>
<organism evidence="4 5">
    <name type="scientific">Chryseobacterium defluvii</name>
    <dbReference type="NCBI Taxonomy" id="160396"/>
    <lineage>
        <taxon>Bacteria</taxon>
        <taxon>Pseudomonadati</taxon>
        <taxon>Bacteroidota</taxon>
        <taxon>Flavobacteriia</taxon>
        <taxon>Flavobacteriales</taxon>
        <taxon>Weeksellaceae</taxon>
        <taxon>Chryseobacterium group</taxon>
        <taxon>Chryseobacterium</taxon>
    </lineage>
</organism>
<comment type="caution">
    <text evidence="4">The sequence shown here is derived from an EMBL/GenBank/DDBJ whole genome shotgun (WGS) entry which is preliminary data.</text>
</comment>
<dbReference type="SUPFAM" id="SSF53067">
    <property type="entry name" value="Actin-like ATPase domain"/>
    <property type="match status" value="2"/>
</dbReference>
<dbReference type="RefSeq" id="WP_184183857.1">
    <property type="nucleotide sequence ID" value="NZ_JACHLE010000001.1"/>
</dbReference>
<evidence type="ECO:0000313" key="4">
    <source>
        <dbReference type="EMBL" id="MBB4805200.1"/>
    </source>
</evidence>
<sequence length="837" mass="95961">MGNINFGIDLGTTNSGICRFVGGKVVVYKNPVGFSETLPSIVAYKKGRIFIGDKARELLKSASMDVFSSFKRKMGTEHQYQVVDTGEQKSPVELSSMVLKELQSFIPDEKPQSIVITIPASFDTVQSNATKKAGMMAGFQQVVLLQEPIAACLAYANFQNIEHAEEKNWLVYDFGGGTFDVALVKINERELKIIDHEGNNFLGGVDLDHLVIEHLFVPKIEETLNETSLFKKLMSKEDNYYSKLYYELLYKAEEVKKELSVKEIVITELELNDGEYYIDFEISRADFNDVIAGKVDETVTLIKKLLEENQKSSHDIERIILVGGTTYIPYIREHLREVFGILVDNSIDPTTAVMVGAAYFAGTKEEDPQIAGSIDNSGSQTPKNQDQNTVDVKLIYEVNTQDEEELLVGMVEGYFEGYFRITRKDGGFDTGLMGFKNKFSEFIKVLPKQANNFTLTVFDSHQNQVFEQNTISINHGIYNISGQPLPNDICLEVDDNFGSTFLERIFKKNDILPLSRTIYKTTSKNFNKDNEDKLIINILEGKSGTLPASNMSIGYIEINSKDMPINLLKGMDIELKFNMSESRDLSVSVYISSIDYEKNEVFNPHTKYINKKKFQEDIDKVIDDIEYELSFVDNIDNAASEDISVLIQFKNIKDELFKIKFDLIEVQEDDATERIFQLDERKRRALQEYDKLVRFRDVVVEIEEYKTSRTDVESVLEDASHKQKEQFQKIIKDERIFLESNEKSIIKRKSKELDKLYADIYYKKDESYASLYYYYKYRDSDEYTDQKKAKKLIDAGDKAIESGNFKEVKYVIHSLYELLKVKPKDPFEDKDGNLGLK</sequence>
<keyword evidence="3" id="KW-0067">ATP-binding</keyword>
<dbReference type="Gene3D" id="2.60.34.10">
    <property type="entry name" value="Substrate Binding Domain Of DNAk, Chain A, domain 1"/>
    <property type="match status" value="1"/>
</dbReference>
<keyword evidence="2" id="KW-0547">Nucleotide-binding</keyword>
<dbReference type="PANTHER" id="PTHR19375">
    <property type="entry name" value="HEAT SHOCK PROTEIN 70KDA"/>
    <property type="match status" value="1"/>
</dbReference>
<name>A0A840KCC3_9FLAO</name>
<evidence type="ECO:0000256" key="3">
    <source>
        <dbReference type="ARBA" id="ARBA00022840"/>
    </source>
</evidence>
<keyword evidence="5" id="KW-1185">Reference proteome</keyword>
<dbReference type="InterPro" id="IPR018181">
    <property type="entry name" value="Heat_shock_70_CS"/>
</dbReference>
<dbReference type="SUPFAM" id="SSF100920">
    <property type="entry name" value="Heat shock protein 70kD (HSP70), peptide-binding domain"/>
    <property type="match status" value="1"/>
</dbReference>
<dbReference type="FunFam" id="3.30.420.40:FF:000028">
    <property type="entry name" value="heat shock 70 kDa protein-like"/>
    <property type="match status" value="1"/>
</dbReference>
<dbReference type="InterPro" id="IPR043129">
    <property type="entry name" value="ATPase_NBD"/>
</dbReference>
<proteinExistence type="inferred from homology"/>
<dbReference type="AlphaFoldDB" id="A0A840KCC3"/>
<evidence type="ECO:0000256" key="1">
    <source>
        <dbReference type="ARBA" id="ARBA00007381"/>
    </source>
</evidence>
<dbReference type="PROSITE" id="PS01036">
    <property type="entry name" value="HSP70_3"/>
    <property type="match status" value="1"/>
</dbReference>
<dbReference type="PRINTS" id="PR00301">
    <property type="entry name" value="HEATSHOCK70"/>
</dbReference>
<accession>A0A840KCC3</accession>
<dbReference type="EMBL" id="JACHLE010000001">
    <property type="protein sequence ID" value="MBB4805200.1"/>
    <property type="molecule type" value="Genomic_DNA"/>
</dbReference>
<comment type="similarity">
    <text evidence="1">Belongs to the heat shock protein 70 family.</text>
</comment>
<dbReference type="InterPro" id="IPR013126">
    <property type="entry name" value="Hsp_70_fam"/>
</dbReference>
<dbReference type="PROSITE" id="PS00297">
    <property type="entry name" value="HSP70_1"/>
    <property type="match status" value="1"/>
</dbReference>
<protein>
    <submittedName>
        <fullName evidence="4">Molecular chaperone DnaK</fullName>
    </submittedName>
</protein>
<dbReference type="Gene3D" id="3.90.640.10">
    <property type="entry name" value="Actin, Chain A, domain 4"/>
    <property type="match status" value="1"/>
</dbReference>
<dbReference type="InterPro" id="IPR029047">
    <property type="entry name" value="HSP70_peptide-bd_sf"/>
</dbReference>
<evidence type="ECO:0000313" key="5">
    <source>
        <dbReference type="Proteomes" id="UP000592180"/>
    </source>
</evidence>
<reference evidence="4 5" key="1">
    <citation type="submission" date="2020-08" db="EMBL/GenBank/DDBJ databases">
        <title>Functional genomics of gut bacteria from endangered species of beetles.</title>
        <authorList>
            <person name="Carlos-Shanley C."/>
        </authorList>
    </citation>
    <scope>NUCLEOTIDE SEQUENCE [LARGE SCALE GENOMIC DNA]</scope>
    <source>
        <strain evidence="4 5">S00151</strain>
    </source>
</reference>
<dbReference type="Pfam" id="PF00012">
    <property type="entry name" value="HSP70"/>
    <property type="match status" value="1"/>
</dbReference>
<gene>
    <name evidence="4" type="ORF">HNP38_000472</name>
</gene>
<dbReference type="Gene3D" id="3.30.420.40">
    <property type="match status" value="2"/>
</dbReference>